<proteinExistence type="predicted"/>
<dbReference type="Proteomes" id="UP001595615">
    <property type="component" value="Unassembled WGS sequence"/>
</dbReference>
<feature type="domain" description="Methyltransferase type 11" evidence="2">
    <location>
        <begin position="72"/>
        <end position="167"/>
    </location>
</feature>
<evidence type="ECO:0000256" key="1">
    <source>
        <dbReference type="ARBA" id="ARBA00022679"/>
    </source>
</evidence>
<dbReference type="GO" id="GO:0032259">
    <property type="term" value="P:methylation"/>
    <property type="evidence" value="ECO:0007669"/>
    <property type="project" value="UniProtKB-KW"/>
</dbReference>
<dbReference type="RefSeq" id="WP_380858949.1">
    <property type="nucleotide sequence ID" value="NZ_JBHRXV010000004.1"/>
</dbReference>
<accession>A0ABV7X8G6</accession>
<dbReference type="SUPFAM" id="SSF53335">
    <property type="entry name" value="S-adenosyl-L-methionine-dependent methyltransferases"/>
    <property type="match status" value="1"/>
</dbReference>
<dbReference type="Pfam" id="PF08241">
    <property type="entry name" value="Methyltransf_11"/>
    <property type="match status" value="1"/>
</dbReference>
<name>A0ABV7X8G6_9SPHN</name>
<dbReference type="EMBL" id="JBHRXV010000004">
    <property type="protein sequence ID" value="MFC3712317.1"/>
    <property type="molecule type" value="Genomic_DNA"/>
</dbReference>
<keyword evidence="1 3" id="KW-0808">Transferase</keyword>
<dbReference type="CDD" id="cd02440">
    <property type="entry name" value="AdoMet_MTases"/>
    <property type="match status" value="1"/>
</dbReference>
<gene>
    <name evidence="3" type="ORF">ACFOMD_07035</name>
</gene>
<dbReference type="PANTHER" id="PTHR44068:SF11">
    <property type="entry name" value="GERANYL DIPHOSPHATE 2-C-METHYLTRANSFERASE"/>
    <property type="match status" value="1"/>
</dbReference>
<dbReference type="InterPro" id="IPR013216">
    <property type="entry name" value="Methyltransf_11"/>
</dbReference>
<keyword evidence="3" id="KW-0489">Methyltransferase</keyword>
<comment type="caution">
    <text evidence="3">The sequence shown here is derived from an EMBL/GenBank/DDBJ whole genome shotgun (WGS) entry which is preliminary data.</text>
</comment>
<organism evidence="3 4">
    <name type="scientific">Sphingoaurantiacus capsulatus</name>
    <dbReference type="NCBI Taxonomy" id="1771310"/>
    <lineage>
        <taxon>Bacteria</taxon>
        <taxon>Pseudomonadati</taxon>
        <taxon>Pseudomonadota</taxon>
        <taxon>Alphaproteobacteria</taxon>
        <taxon>Sphingomonadales</taxon>
        <taxon>Sphingosinicellaceae</taxon>
        <taxon>Sphingoaurantiacus</taxon>
    </lineage>
</organism>
<dbReference type="InterPro" id="IPR029063">
    <property type="entry name" value="SAM-dependent_MTases_sf"/>
</dbReference>
<sequence>MPGEGEAMVEARAEESGIREFWQQNPCGETLVDQGTEDWAAFFATYDEYRYRTEGHILGWLDYLNVDGLRVLEIGLGQGADAEQLIRRGARWTGIDLTAEAAARTRRRLEMKGLQFDDVVQGSARSLPFPGASFDLVYSWGVLHHIPEIGLAQAEIARVLKPGGRLAAMLYAKHSLNYWLAITVVRRLALILMRLLRPGAGGIVGGHLANARRLGMARYLRLENFIHANTDGPGNPYSKVYEAAEIERDFDRFDLIETRKDFMHAPPLPVRRLPFGKQLGWHLMALLTKKPA</sequence>
<evidence type="ECO:0000313" key="4">
    <source>
        <dbReference type="Proteomes" id="UP001595615"/>
    </source>
</evidence>
<keyword evidence="4" id="KW-1185">Reference proteome</keyword>
<dbReference type="Gene3D" id="3.40.50.150">
    <property type="entry name" value="Vaccinia Virus protein VP39"/>
    <property type="match status" value="1"/>
</dbReference>
<evidence type="ECO:0000313" key="3">
    <source>
        <dbReference type="EMBL" id="MFC3712317.1"/>
    </source>
</evidence>
<dbReference type="PANTHER" id="PTHR44068">
    <property type="entry name" value="ZGC:194242"/>
    <property type="match status" value="1"/>
</dbReference>
<reference evidence="4" key="1">
    <citation type="journal article" date="2019" name="Int. J. Syst. Evol. Microbiol.">
        <title>The Global Catalogue of Microorganisms (GCM) 10K type strain sequencing project: providing services to taxonomists for standard genome sequencing and annotation.</title>
        <authorList>
            <consortium name="The Broad Institute Genomics Platform"/>
            <consortium name="The Broad Institute Genome Sequencing Center for Infectious Disease"/>
            <person name="Wu L."/>
            <person name="Ma J."/>
        </authorList>
    </citation>
    <scope>NUCLEOTIDE SEQUENCE [LARGE SCALE GENOMIC DNA]</scope>
    <source>
        <strain evidence="4">KCTC 42644</strain>
    </source>
</reference>
<evidence type="ECO:0000259" key="2">
    <source>
        <dbReference type="Pfam" id="PF08241"/>
    </source>
</evidence>
<dbReference type="GO" id="GO:0008168">
    <property type="term" value="F:methyltransferase activity"/>
    <property type="evidence" value="ECO:0007669"/>
    <property type="project" value="UniProtKB-KW"/>
</dbReference>
<dbReference type="InterPro" id="IPR050447">
    <property type="entry name" value="Erg6_SMT_methyltransf"/>
</dbReference>
<dbReference type="EC" id="2.1.1.-" evidence="3"/>
<protein>
    <submittedName>
        <fullName evidence="3">Class I SAM-dependent methyltransferase</fullName>
        <ecNumber evidence="3">2.1.1.-</ecNumber>
    </submittedName>
</protein>